<organism evidence="1 2">
    <name type="scientific">Lentibacillus salinarum</name>
    <dbReference type="NCBI Taxonomy" id="446820"/>
    <lineage>
        <taxon>Bacteria</taxon>
        <taxon>Bacillati</taxon>
        <taxon>Bacillota</taxon>
        <taxon>Bacilli</taxon>
        <taxon>Bacillales</taxon>
        <taxon>Bacillaceae</taxon>
        <taxon>Lentibacillus</taxon>
    </lineage>
</organism>
<dbReference type="Proteomes" id="UP001597178">
    <property type="component" value="Unassembled WGS sequence"/>
</dbReference>
<evidence type="ECO:0000313" key="2">
    <source>
        <dbReference type="Proteomes" id="UP001597178"/>
    </source>
</evidence>
<reference evidence="2" key="1">
    <citation type="journal article" date="2019" name="Int. J. Syst. Evol. Microbiol.">
        <title>The Global Catalogue of Microorganisms (GCM) 10K type strain sequencing project: providing services to taxonomists for standard genome sequencing and annotation.</title>
        <authorList>
            <consortium name="The Broad Institute Genomics Platform"/>
            <consortium name="The Broad Institute Genome Sequencing Center for Infectious Disease"/>
            <person name="Wu L."/>
            <person name="Ma J."/>
        </authorList>
    </citation>
    <scope>NUCLEOTIDE SEQUENCE [LARGE SCALE GENOMIC DNA]</scope>
    <source>
        <strain evidence="2">CCUG 54822</strain>
    </source>
</reference>
<evidence type="ECO:0000313" key="1">
    <source>
        <dbReference type="EMBL" id="MFD1362310.1"/>
    </source>
</evidence>
<comment type="caution">
    <text evidence="1">The sequence shown here is derived from an EMBL/GenBank/DDBJ whole genome shotgun (WGS) entry which is preliminary data.</text>
</comment>
<name>A0ABW3ZV84_9BACI</name>
<sequence>MYETDFGQLCFTVRIDQELYEPIKSGDFPATYASTNLSIRQSALNQNEYCGQFLPALRFFLPHFAQESTSVCEVIYHQYKRHGRYDSP</sequence>
<proteinExistence type="predicted"/>
<dbReference type="EMBL" id="JBHTNH010000025">
    <property type="protein sequence ID" value="MFD1362310.1"/>
    <property type="molecule type" value="Genomic_DNA"/>
</dbReference>
<protein>
    <submittedName>
        <fullName evidence="1">Uncharacterized protein</fullName>
    </submittedName>
</protein>
<gene>
    <name evidence="1" type="ORF">ACFQ4A_11650</name>
</gene>
<keyword evidence="2" id="KW-1185">Reference proteome</keyword>
<accession>A0ABW3ZV84</accession>
<feature type="non-terminal residue" evidence="1">
    <location>
        <position position="88"/>
    </location>
</feature>